<dbReference type="AlphaFoldDB" id="A0AAV8Y8R6"/>
<gene>
    <name evidence="1" type="ORF">NQ318_019476</name>
</gene>
<sequence length="29" mass="3694">MRQIIAKYKRTRNYCVRIKQLYFKGKQKM</sequence>
<keyword evidence="2" id="KW-1185">Reference proteome</keyword>
<proteinExistence type="predicted"/>
<name>A0AAV8Y8R6_9CUCU</name>
<dbReference type="EMBL" id="JAPWTK010000151">
    <property type="protein sequence ID" value="KAJ8947804.1"/>
    <property type="molecule type" value="Genomic_DNA"/>
</dbReference>
<dbReference type="Proteomes" id="UP001162162">
    <property type="component" value="Unassembled WGS sequence"/>
</dbReference>
<evidence type="ECO:0000313" key="1">
    <source>
        <dbReference type="EMBL" id="KAJ8947804.1"/>
    </source>
</evidence>
<accession>A0AAV8Y8R6</accession>
<reference evidence="1" key="1">
    <citation type="journal article" date="2023" name="Insect Mol. Biol.">
        <title>Genome sequencing provides insights into the evolution of gene families encoding plant cell wall-degrading enzymes in longhorned beetles.</title>
        <authorList>
            <person name="Shin N.R."/>
            <person name="Okamura Y."/>
            <person name="Kirsch R."/>
            <person name="Pauchet Y."/>
        </authorList>
    </citation>
    <scope>NUCLEOTIDE SEQUENCE</scope>
    <source>
        <strain evidence="1">AMC_N1</strain>
    </source>
</reference>
<evidence type="ECO:0000313" key="2">
    <source>
        <dbReference type="Proteomes" id="UP001162162"/>
    </source>
</evidence>
<comment type="caution">
    <text evidence="1">The sequence shown here is derived from an EMBL/GenBank/DDBJ whole genome shotgun (WGS) entry which is preliminary data.</text>
</comment>
<organism evidence="1 2">
    <name type="scientific">Aromia moschata</name>
    <dbReference type="NCBI Taxonomy" id="1265417"/>
    <lineage>
        <taxon>Eukaryota</taxon>
        <taxon>Metazoa</taxon>
        <taxon>Ecdysozoa</taxon>
        <taxon>Arthropoda</taxon>
        <taxon>Hexapoda</taxon>
        <taxon>Insecta</taxon>
        <taxon>Pterygota</taxon>
        <taxon>Neoptera</taxon>
        <taxon>Endopterygota</taxon>
        <taxon>Coleoptera</taxon>
        <taxon>Polyphaga</taxon>
        <taxon>Cucujiformia</taxon>
        <taxon>Chrysomeloidea</taxon>
        <taxon>Cerambycidae</taxon>
        <taxon>Cerambycinae</taxon>
        <taxon>Callichromatini</taxon>
        <taxon>Aromia</taxon>
    </lineage>
</organism>
<protein>
    <submittedName>
        <fullName evidence="1">Uncharacterized protein</fullName>
    </submittedName>
</protein>